<proteinExistence type="inferred from homology"/>
<dbReference type="InterPro" id="IPR022648">
    <property type="entry name" value="Pr_cel_nuc_antig_N"/>
</dbReference>
<dbReference type="InterPro" id="IPR022659">
    <property type="entry name" value="Pr_cel_nuc_antig_CS"/>
</dbReference>
<dbReference type="InterPro" id="IPR000730">
    <property type="entry name" value="Pr_cel_nuc_antig"/>
</dbReference>
<evidence type="ECO:0000259" key="8">
    <source>
        <dbReference type="Pfam" id="PF02747"/>
    </source>
</evidence>
<evidence type="ECO:0000256" key="1">
    <source>
        <dbReference type="ARBA" id="ARBA00010462"/>
    </source>
</evidence>
<gene>
    <name evidence="4 9" type="primary">pcn</name>
    <name evidence="9" type="ORF">DIAAKJNI_00108</name>
</gene>
<evidence type="ECO:0000256" key="3">
    <source>
        <dbReference type="ARBA" id="ARBA00023125"/>
    </source>
</evidence>
<accession>A0A811T7Q6</accession>
<dbReference type="GO" id="GO:0030337">
    <property type="term" value="F:DNA polymerase processivity factor activity"/>
    <property type="evidence" value="ECO:0007669"/>
    <property type="project" value="UniProtKB-UniRule"/>
</dbReference>
<dbReference type="GO" id="GO:0006275">
    <property type="term" value="P:regulation of DNA replication"/>
    <property type="evidence" value="ECO:0007669"/>
    <property type="project" value="UniProtKB-UniRule"/>
</dbReference>
<keyword evidence="3 4" id="KW-0238">DNA-binding</keyword>
<protein>
    <recommendedName>
        <fullName evidence="4">DNA polymerase sliding clamp</fullName>
    </recommendedName>
    <alternativeName>
        <fullName evidence="4">Proliferating cell nuclear antigen homolog</fullName>
        <shortName evidence="4">PCNA</shortName>
    </alternativeName>
</protein>
<comment type="function">
    <text evidence="4">Sliding clamp subunit that acts as a moving platform for DNA processing. Responsible for tethering the catalytic subunit of DNA polymerase and other proteins to DNA during high-speed replication.</text>
</comment>
<feature type="domain" description="Proliferating cell nuclear antigen PCNA N-terminal" evidence="7">
    <location>
        <begin position="10"/>
        <end position="99"/>
    </location>
</feature>
<evidence type="ECO:0000256" key="5">
    <source>
        <dbReference type="RuleBase" id="RU003671"/>
    </source>
</evidence>
<dbReference type="Pfam" id="PF00705">
    <property type="entry name" value="PCNA_N"/>
    <property type="match status" value="1"/>
</dbReference>
<dbReference type="SUPFAM" id="SSF55979">
    <property type="entry name" value="DNA clamp"/>
    <property type="match status" value="2"/>
</dbReference>
<name>A0A811T7Q6_9EURY</name>
<evidence type="ECO:0000256" key="2">
    <source>
        <dbReference type="ARBA" id="ARBA00022705"/>
    </source>
</evidence>
<dbReference type="Proteomes" id="UP000639006">
    <property type="component" value="Unassembled WGS sequence"/>
</dbReference>
<organism evidence="9 10">
    <name type="scientific">Candidatus Argoarchaeum ethanivorans</name>
    <dbReference type="NCBI Taxonomy" id="2608793"/>
    <lineage>
        <taxon>Archaea</taxon>
        <taxon>Methanobacteriati</taxon>
        <taxon>Methanobacteriota</taxon>
        <taxon>Stenosarchaea group</taxon>
        <taxon>Methanomicrobia</taxon>
        <taxon>Methanosarcinales</taxon>
        <taxon>Methanosarcinales incertae sedis</taxon>
        <taxon>GOM Arc I cluster</taxon>
        <taxon>Candidatus Argoarchaeum</taxon>
    </lineage>
</organism>
<comment type="subunit">
    <text evidence="4">Homotrimer. The subunits circularize to form a toroid; DNA passes through its center. Replication factor C (RFC) is required to load the toroid on the DNA.</text>
</comment>
<evidence type="ECO:0000256" key="4">
    <source>
        <dbReference type="HAMAP-Rule" id="MF_00317"/>
    </source>
</evidence>
<dbReference type="Gene3D" id="3.70.10.10">
    <property type="match status" value="1"/>
</dbReference>
<dbReference type="EMBL" id="CAJHIQ010000004">
    <property type="protein sequence ID" value="CAD6491499.1"/>
    <property type="molecule type" value="Genomic_DNA"/>
</dbReference>
<dbReference type="AlphaFoldDB" id="A0A811T7Q6"/>
<comment type="function">
    <text evidence="6">Sliding clamp subunit. Responsible for tethering the catalytic subunit of DNA polymerase to DNA during high-speed replication.</text>
</comment>
<dbReference type="InterPro" id="IPR022649">
    <property type="entry name" value="Pr_cel_nuc_antig_C"/>
</dbReference>
<evidence type="ECO:0000313" key="9">
    <source>
        <dbReference type="EMBL" id="CAD6491499.1"/>
    </source>
</evidence>
<evidence type="ECO:0000259" key="7">
    <source>
        <dbReference type="Pfam" id="PF00705"/>
    </source>
</evidence>
<comment type="caution">
    <text evidence="9">The sequence shown here is derived from an EMBL/GenBank/DDBJ whole genome shotgun (WGS) entry which is preliminary data.</text>
</comment>
<dbReference type="NCBIfam" id="NF002222">
    <property type="entry name" value="PRK01115.1-5"/>
    <property type="match status" value="1"/>
</dbReference>
<evidence type="ECO:0000256" key="6">
    <source>
        <dbReference type="RuleBase" id="RU003673"/>
    </source>
</evidence>
<dbReference type="PANTHER" id="PTHR11352">
    <property type="entry name" value="PROLIFERATING CELL NUCLEAR ANTIGEN"/>
    <property type="match status" value="1"/>
</dbReference>
<dbReference type="PROSITE" id="PS01251">
    <property type="entry name" value="PCNA_1"/>
    <property type="match status" value="1"/>
</dbReference>
<reference evidence="9" key="1">
    <citation type="submission" date="2020-10" db="EMBL/GenBank/DDBJ databases">
        <authorList>
            <person name="Hahn C.J."/>
            <person name="Laso-Perez R."/>
            <person name="Vulcano F."/>
            <person name="Vaziourakis K.-M."/>
            <person name="Stokke R."/>
            <person name="Steen I.H."/>
            <person name="Teske A."/>
            <person name="Boetius A."/>
            <person name="Liebeke M."/>
            <person name="Amann R."/>
            <person name="Knittel K."/>
        </authorList>
    </citation>
    <scope>NUCLEOTIDE SEQUENCE</scope>
    <source>
        <strain evidence="9">Gfbio:e3339647-f889-4370-9287-4fb5cb688e4c:AG392M11_GoMArc1</strain>
    </source>
</reference>
<feature type="domain" description="Proliferating cell nuclear antigen PCNA C-terminal" evidence="8">
    <location>
        <begin position="178"/>
        <end position="243"/>
    </location>
</feature>
<dbReference type="InterPro" id="IPR046938">
    <property type="entry name" value="DNA_clamp_sf"/>
</dbReference>
<dbReference type="GO" id="GO:0006272">
    <property type="term" value="P:leading strand elongation"/>
    <property type="evidence" value="ECO:0007669"/>
    <property type="project" value="TreeGrafter"/>
</dbReference>
<sequence>MFSLEIESDKLKEALEAAEVLVDECKLNFTPEGFTIRAVDPANVAMVTLELQREAFINYEASEGEIGVDLKKLLDLLAMSRKDDVVNLQLDETGHKLLIHIGDLSYTTSLLDPSTVRKEPKIPKLELPSQIILSGSVLVRAIKAADKVGSYLWMKVDNNLAAFILEAEGDTDHVQLTLSQDELIALQSETDARSLFSIEYLLDIGKTLGKANEVRINLANDHPVKIQFSIADGCGEVSYLIAPRVESD</sequence>
<dbReference type="PRINTS" id="PR00339">
    <property type="entry name" value="PCNACYCLIN"/>
</dbReference>
<comment type="similarity">
    <text evidence="1 4 5">Belongs to the PCNA family.</text>
</comment>
<dbReference type="PANTHER" id="PTHR11352:SF0">
    <property type="entry name" value="PROLIFERATING CELL NUCLEAR ANTIGEN"/>
    <property type="match status" value="1"/>
</dbReference>
<dbReference type="Pfam" id="PF02747">
    <property type="entry name" value="PCNA_C"/>
    <property type="match status" value="1"/>
</dbReference>
<dbReference type="HAMAP" id="MF_00317">
    <property type="entry name" value="DNApol_clamp_arch"/>
    <property type="match status" value="1"/>
</dbReference>
<dbReference type="CDD" id="cd00577">
    <property type="entry name" value="PCNA"/>
    <property type="match status" value="1"/>
</dbReference>
<keyword evidence="2 4" id="KW-0235">DNA replication</keyword>
<evidence type="ECO:0000313" key="10">
    <source>
        <dbReference type="Proteomes" id="UP000639006"/>
    </source>
</evidence>
<dbReference type="GO" id="GO:0003677">
    <property type="term" value="F:DNA binding"/>
    <property type="evidence" value="ECO:0007669"/>
    <property type="project" value="UniProtKB-UniRule"/>
</dbReference>